<dbReference type="Proteomes" id="UP001428290">
    <property type="component" value="Unassembled WGS sequence"/>
</dbReference>
<evidence type="ECO:0000313" key="1">
    <source>
        <dbReference type="EMBL" id="GAA5527311.1"/>
    </source>
</evidence>
<keyword evidence="2" id="KW-1185">Reference proteome</keyword>
<comment type="caution">
    <text evidence="1">The sequence shown here is derived from an EMBL/GenBank/DDBJ whole genome shotgun (WGS) entry which is preliminary data.</text>
</comment>
<gene>
    <name evidence="1" type="ORF">Hgul01_01095</name>
</gene>
<proteinExistence type="predicted"/>
<accession>A0ABP9WVT4</accession>
<protein>
    <submittedName>
        <fullName evidence="1">Uncharacterized protein</fullName>
    </submittedName>
</protein>
<sequence>MDGLILERNEFLVLLEAARTNKIIGLDSETLIPHDQATHLAALNQGVQGLVAKELATISADETVMIEREILEFSQIVAFPDIAFITTRDTPNVGSQLFLHYVNQLGVVEQTLPNEQQHRLAFLPDMLVLFDRLAFLLEVQPSKAFEASVRLSQNEFMAIKELAENRAEAEAFKRLSRAGLDEQAAQALIEAIQAPVFSASLAILRCEDTEIVDAINPAILQGPTSAWAIQLDEADPETFEVQSIDQAWLRQQIQHWFEQLATAAL</sequence>
<dbReference type="EMBL" id="BAABRU010000003">
    <property type="protein sequence ID" value="GAA5527311.1"/>
    <property type="molecule type" value="Genomic_DNA"/>
</dbReference>
<name>A0ABP9WVT4_9CHLR</name>
<dbReference type="RefSeq" id="WP_345720952.1">
    <property type="nucleotide sequence ID" value="NZ_BAABRU010000003.1"/>
</dbReference>
<organism evidence="1 2">
    <name type="scientific">Herpetosiphon gulosus</name>
    <dbReference type="NCBI Taxonomy" id="1973496"/>
    <lineage>
        <taxon>Bacteria</taxon>
        <taxon>Bacillati</taxon>
        <taxon>Chloroflexota</taxon>
        <taxon>Chloroflexia</taxon>
        <taxon>Herpetosiphonales</taxon>
        <taxon>Herpetosiphonaceae</taxon>
        <taxon>Herpetosiphon</taxon>
    </lineage>
</organism>
<evidence type="ECO:0000313" key="2">
    <source>
        <dbReference type="Proteomes" id="UP001428290"/>
    </source>
</evidence>
<reference evidence="1 2" key="1">
    <citation type="submission" date="2024-02" db="EMBL/GenBank/DDBJ databases">
        <title>Herpetosiphon gulosus NBRC 112829.</title>
        <authorList>
            <person name="Ichikawa N."/>
            <person name="Katano-Makiyama Y."/>
            <person name="Hidaka K."/>
        </authorList>
    </citation>
    <scope>NUCLEOTIDE SEQUENCE [LARGE SCALE GENOMIC DNA]</scope>
    <source>
        <strain evidence="1 2">NBRC 112829</strain>
    </source>
</reference>